<proteinExistence type="predicted"/>
<name>A0AAE1CN43_9GAST</name>
<sequence length="179" mass="20044">MGTRPGRLAGSVRISEFVVRSHDQGGRGGEGRISVSQEARQEVTCSVFHSPPDAVQLEEKRGEDQDCPESMIQKQRYVRTSLYPEKRYSCHVLNPRTTPKSRISFPPSKSAQLCPPIPLLFNPLVYTIVLVEPGIISTNQRATVRTETAVRVLARSETLDHRAKVLRVSPIKAWTSSHR</sequence>
<dbReference type="EMBL" id="JAWDGP010007534">
    <property type="protein sequence ID" value="KAK3714576.1"/>
    <property type="molecule type" value="Genomic_DNA"/>
</dbReference>
<evidence type="ECO:0000313" key="2">
    <source>
        <dbReference type="Proteomes" id="UP001283361"/>
    </source>
</evidence>
<protein>
    <submittedName>
        <fullName evidence="1">Uncharacterized protein</fullName>
    </submittedName>
</protein>
<reference evidence="1" key="1">
    <citation type="journal article" date="2023" name="G3 (Bethesda)">
        <title>A reference genome for the long-term kleptoplast-retaining sea slug Elysia crispata morphotype clarki.</title>
        <authorList>
            <person name="Eastman K.E."/>
            <person name="Pendleton A.L."/>
            <person name="Shaikh M.A."/>
            <person name="Suttiyut T."/>
            <person name="Ogas R."/>
            <person name="Tomko P."/>
            <person name="Gavelis G."/>
            <person name="Widhalm J.R."/>
            <person name="Wisecaver J.H."/>
        </authorList>
    </citation>
    <scope>NUCLEOTIDE SEQUENCE</scope>
    <source>
        <strain evidence="1">ECLA1</strain>
    </source>
</reference>
<keyword evidence="2" id="KW-1185">Reference proteome</keyword>
<dbReference type="AlphaFoldDB" id="A0AAE1CN43"/>
<organism evidence="1 2">
    <name type="scientific">Elysia crispata</name>
    <name type="common">lettuce slug</name>
    <dbReference type="NCBI Taxonomy" id="231223"/>
    <lineage>
        <taxon>Eukaryota</taxon>
        <taxon>Metazoa</taxon>
        <taxon>Spiralia</taxon>
        <taxon>Lophotrochozoa</taxon>
        <taxon>Mollusca</taxon>
        <taxon>Gastropoda</taxon>
        <taxon>Heterobranchia</taxon>
        <taxon>Euthyneura</taxon>
        <taxon>Panpulmonata</taxon>
        <taxon>Sacoglossa</taxon>
        <taxon>Placobranchoidea</taxon>
        <taxon>Plakobranchidae</taxon>
        <taxon>Elysia</taxon>
    </lineage>
</organism>
<evidence type="ECO:0000313" key="1">
    <source>
        <dbReference type="EMBL" id="KAK3714576.1"/>
    </source>
</evidence>
<gene>
    <name evidence="1" type="ORF">RRG08_020832</name>
</gene>
<comment type="caution">
    <text evidence="1">The sequence shown here is derived from an EMBL/GenBank/DDBJ whole genome shotgun (WGS) entry which is preliminary data.</text>
</comment>
<dbReference type="Proteomes" id="UP001283361">
    <property type="component" value="Unassembled WGS sequence"/>
</dbReference>
<accession>A0AAE1CN43</accession>